<proteinExistence type="predicted"/>
<dbReference type="EMBL" id="JADCNL010000011">
    <property type="protein sequence ID" value="KAG0460989.1"/>
    <property type="molecule type" value="Genomic_DNA"/>
</dbReference>
<reference evidence="1 2" key="1">
    <citation type="journal article" date="2020" name="Nat. Food">
        <title>A phased Vanilla planifolia genome enables genetic improvement of flavour and production.</title>
        <authorList>
            <person name="Hasing T."/>
            <person name="Tang H."/>
            <person name="Brym M."/>
            <person name="Khazi F."/>
            <person name="Huang T."/>
            <person name="Chambers A.H."/>
        </authorList>
    </citation>
    <scope>NUCLEOTIDE SEQUENCE [LARGE SCALE GENOMIC DNA]</scope>
    <source>
        <tissue evidence="1">Leaf</tissue>
    </source>
</reference>
<dbReference type="AlphaFoldDB" id="A0A835UFD7"/>
<dbReference type="Proteomes" id="UP000636800">
    <property type="component" value="Chromosome 11"/>
</dbReference>
<accession>A0A835UFD7</accession>
<organism evidence="1 2">
    <name type="scientific">Vanilla planifolia</name>
    <name type="common">Vanilla</name>
    <dbReference type="NCBI Taxonomy" id="51239"/>
    <lineage>
        <taxon>Eukaryota</taxon>
        <taxon>Viridiplantae</taxon>
        <taxon>Streptophyta</taxon>
        <taxon>Embryophyta</taxon>
        <taxon>Tracheophyta</taxon>
        <taxon>Spermatophyta</taxon>
        <taxon>Magnoliopsida</taxon>
        <taxon>Liliopsida</taxon>
        <taxon>Asparagales</taxon>
        <taxon>Orchidaceae</taxon>
        <taxon>Vanilloideae</taxon>
        <taxon>Vanilleae</taxon>
        <taxon>Vanilla</taxon>
    </lineage>
</organism>
<comment type="caution">
    <text evidence="1">The sequence shown here is derived from an EMBL/GenBank/DDBJ whole genome shotgun (WGS) entry which is preliminary data.</text>
</comment>
<dbReference type="OrthoDB" id="2162994at2759"/>
<sequence length="61" mass="6951">MAGQYINKIEFFGGRGDRGLPCVVLFPLLCSTNHLLQWSSRLQGSLLENYDVDKIIKRNPK</sequence>
<protein>
    <submittedName>
        <fullName evidence="1">Uncharacterized protein</fullName>
    </submittedName>
</protein>
<gene>
    <name evidence="1" type="ORF">HPP92_021286</name>
</gene>
<keyword evidence="2" id="KW-1185">Reference proteome</keyword>
<evidence type="ECO:0000313" key="1">
    <source>
        <dbReference type="EMBL" id="KAG0460989.1"/>
    </source>
</evidence>
<name>A0A835UFD7_VANPL</name>
<evidence type="ECO:0000313" key="2">
    <source>
        <dbReference type="Proteomes" id="UP000636800"/>
    </source>
</evidence>